<gene>
    <name evidence="2" type="ORF">WMO64_16700</name>
</gene>
<comment type="caution">
    <text evidence="2">The sequence shown here is derived from an EMBL/GenBank/DDBJ whole genome shotgun (WGS) entry which is preliminary data.</text>
</comment>
<evidence type="ECO:0000256" key="1">
    <source>
        <dbReference type="SAM" id="SignalP"/>
    </source>
</evidence>
<proteinExistence type="predicted"/>
<organism evidence="2 3">
    <name type="scientific">Pseudoflavonifractor intestinihominis</name>
    <dbReference type="NCBI Taxonomy" id="3133171"/>
    <lineage>
        <taxon>Bacteria</taxon>
        <taxon>Bacillati</taxon>
        <taxon>Bacillota</taxon>
        <taxon>Clostridia</taxon>
        <taxon>Eubacteriales</taxon>
        <taxon>Oscillospiraceae</taxon>
        <taxon>Pseudoflavonifractor</taxon>
    </lineage>
</organism>
<dbReference type="EMBL" id="JBBMFK010000044">
    <property type="protein sequence ID" value="MEQ2445088.1"/>
    <property type="molecule type" value="Genomic_DNA"/>
</dbReference>
<feature type="signal peptide" evidence="1">
    <location>
        <begin position="1"/>
        <end position="23"/>
    </location>
</feature>
<reference evidence="2 3" key="1">
    <citation type="submission" date="2024-03" db="EMBL/GenBank/DDBJ databases">
        <title>Human intestinal bacterial collection.</title>
        <authorList>
            <person name="Pauvert C."/>
            <person name="Hitch T.C.A."/>
            <person name="Clavel T."/>
        </authorList>
    </citation>
    <scope>NUCLEOTIDE SEQUENCE [LARGE SCALE GENOMIC DNA]</scope>
    <source>
        <strain evidence="2 3">CLA-AP-H29</strain>
    </source>
</reference>
<dbReference type="Proteomes" id="UP001464378">
    <property type="component" value="Unassembled WGS sequence"/>
</dbReference>
<dbReference type="PROSITE" id="PS51257">
    <property type="entry name" value="PROKAR_LIPOPROTEIN"/>
    <property type="match status" value="1"/>
</dbReference>
<dbReference type="RefSeq" id="WP_349232716.1">
    <property type="nucleotide sequence ID" value="NZ_JBBMFK010000044.1"/>
</dbReference>
<name>A0ABV1ECP8_9FIRM</name>
<evidence type="ECO:0000313" key="2">
    <source>
        <dbReference type="EMBL" id="MEQ2445088.1"/>
    </source>
</evidence>
<feature type="chain" id="PRO_5047418273" evidence="1">
    <location>
        <begin position="24"/>
        <end position="209"/>
    </location>
</feature>
<keyword evidence="3" id="KW-1185">Reference proteome</keyword>
<accession>A0ABV1ECP8</accession>
<sequence length="209" mass="22256">MRFSRILCFLLALLMTLGLVGCASPRDNSTPPPSVGGDSLELASAWLSDTYGQDCVLLQSAAYGDELVLLAGNRNPDTEAFGSLEVFVLEKGEDGFVLLASKEGDMGISAGFSAAVLATDSITVLFGDLTDSIFDFVSGQRFPADFTQVTVELRDGGTLDLPLTSEEDYVFPLEPGLDIADVVFHGGELTVRYSDFFGQDLMESSAPDA</sequence>
<evidence type="ECO:0000313" key="3">
    <source>
        <dbReference type="Proteomes" id="UP001464378"/>
    </source>
</evidence>
<protein>
    <submittedName>
        <fullName evidence="2">Uncharacterized protein</fullName>
    </submittedName>
</protein>
<keyword evidence="1" id="KW-0732">Signal</keyword>